<proteinExistence type="predicted"/>
<dbReference type="EMBL" id="SLXL01000010">
    <property type="protein sequence ID" value="TCP21548.1"/>
    <property type="molecule type" value="Genomic_DNA"/>
</dbReference>
<dbReference type="CDD" id="cd00093">
    <property type="entry name" value="HTH_XRE"/>
    <property type="match status" value="1"/>
</dbReference>
<dbReference type="PROSITE" id="PS50943">
    <property type="entry name" value="HTH_CROC1"/>
    <property type="match status" value="1"/>
</dbReference>
<name>A0A4R2NJQ6_RHOAD</name>
<organism evidence="2 3">
    <name type="scientific">Rhodovulum adriaticum</name>
    <name type="common">Rhodopseudomonas adriatica</name>
    <dbReference type="NCBI Taxonomy" id="35804"/>
    <lineage>
        <taxon>Bacteria</taxon>
        <taxon>Pseudomonadati</taxon>
        <taxon>Pseudomonadota</taxon>
        <taxon>Alphaproteobacteria</taxon>
        <taxon>Rhodobacterales</taxon>
        <taxon>Paracoccaceae</taxon>
        <taxon>Rhodovulum</taxon>
    </lineage>
</organism>
<dbReference type="InterPro" id="IPR001387">
    <property type="entry name" value="Cro/C1-type_HTH"/>
</dbReference>
<accession>A0A4R2NJQ6</accession>
<evidence type="ECO:0000313" key="2">
    <source>
        <dbReference type="EMBL" id="TCP21548.1"/>
    </source>
</evidence>
<reference evidence="2 3" key="1">
    <citation type="submission" date="2019-03" db="EMBL/GenBank/DDBJ databases">
        <title>Genomic Encyclopedia of Type Strains, Phase IV (KMG-IV): sequencing the most valuable type-strain genomes for metagenomic binning, comparative biology and taxonomic classification.</title>
        <authorList>
            <person name="Goeker M."/>
        </authorList>
    </citation>
    <scope>NUCLEOTIDE SEQUENCE [LARGE SCALE GENOMIC DNA]</scope>
    <source>
        <strain evidence="2 3">DSM 2781</strain>
    </source>
</reference>
<dbReference type="RefSeq" id="WP_165919006.1">
    <property type="nucleotide sequence ID" value="NZ_NRRP01000003.1"/>
</dbReference>
<evidence type="ECO:0000313" key="3">
    <source>
        <dbReference type="Proteomes" id="UP000295733"/>
    </source>
</evidence>
<feature type="domain" description="HTH cro/C1-type" evidence="1">
    <location>
        <begin position="21"/>
        <end position="74"/>
    </location>
</feature>
<dbReference type="SUPFAM" id="SSF47413">
    <property type="entry name" value="lambda repressor-like DNA-binding domains"/>
    <property type="match status" value="1"/>
</dbReference>
<dbReference type="SMART" id="SM00530">
    <property type="entry name" value="HTH_XRE"/>
    <property type="match status" value="1"/>
</dbReference>
<sequence length="83" mass="9105">MSIPTAPAIPVYDPESLGHVIRKTRKALKITQEELSLQTGISRTTIRAIERGKESAHVGLVMQICRDLGLMIALTPPRSDQTP</sequence>
<dbReference type="GO" id="GO:0003677">
    <property type="term" value="F:DNA binding"/>
    <property type="evidence" value="ECO:0007669"/>
    <property type="project" value="InterPro"/>
</dbReference>
<dbReference type="AlphaFoldDB" id="A0A4R2NJQ6"/>
<dbReference type="Proteomes" id="UP000295733">
    <property type="component" value="Unassembled WGS sequence"/>
</dbReference>
<keyword evidence="3" id="KW-1185">Reference proteome</keyword>
<dbReference type="InterPro" id="IPR010982">
    <property type="entry name" value="Lambda_DNA-bd_dom_sf"/>
</dbReference>
<protein>
    <submittedName>
        <fullName evidence="2">Transcriptional regulator</fullName>
    </submittedName>
</protein>
<dbReference type="Gene3D" id="1.10.260.40">
    <property type="entry name" value="lambda repressor-like DNA-binding domains"/>
    <property type="match status" value="1"/>
</dbReference>
<comment type="caution">
    <text evidence="2">The sequence shown here is derived from an EMBL/GenBank/DDBJ whole genome shotgun (WGS) entry which is preliminary data.</text>
</comment>
<evidence type="ECO:0000259" key="1">
    <source>
        <dbReference type="PROSITE" id="PS50943"/>
    </source>
</evidence>
<gene>
    <name evidence="2" type="ORF">EV656_11013</name>
</gene>
<dbReference type="Pfam" id="PF01381">
    <property type="entry name" value="HTH_3"/>
    <property type="match status" value="1"/>
</dbReference>